<evidence type="ECO:0000313" key="3">
    <source>
        <dbReference type="Proteomes" id="UP001199816"/>
    </source>
</evidence>
<dbReference type="RefSeq" id="WP_231006419.1">
    <property type="nucleotide sequence ID" value="NZ_JAJNEC010000005.1"/>
</dbReference>
<organism evidence="2 3">
    <name type="scientific">Niabella pedocola</name>
    <dbReference type="NCBI Taxonomy" id="1752077"/>
    <lineage>
        <taxon>Bacteria</taxon>
        <taxon>Pseudomonadati</taxon>
        <taxon>Bacteroidota</taxon>
        <taxon>Chitinophagia</taxon>
        <taxon>Chitinophagales</taxon>
        <taxon>Chitinophagaceae</taxon>
        <taxon>Niabella</taxon>
    </lineage>
</organism>
<dbReference type="InterPro" id="IPR050708">
    <property type="entry name" value="T6SS_VgrG/RHS"/>
</dbReference>
<dbReference type="NCBIfam" id="TIGR03696">
    <property type="entry name" value="Rhs_assc_core"/>
    <property type="match status" value="1"/>
</dbReference>
<reference evidence="2 3" key="1">
    <citation type="submission" date="2021-11" db="EMBL/GenBank/DDBJ databases">
        <title>Genomic of Niabella pedocola.</title>
        <authorList>
            <person name="Wu T."/>
        </authorList>
    </citation>
    <scope>NUCLEOTIDE SEQUENCE [LARGE SCALE GENOMIC DNA]</scope>
    <source>
        <strain evidence="2 3">JCM 31011</strain>
    </source>
</reference>
<keyword evidence="3" id="KW-1185">Reference proteome</keyword>
<protein>
    <submittedName>
        <fullName evidence="2">RHS repeat-associated core domain-containing protein</fullName>
    </submittedName>
</protein>
<dbReference type="Proteomes" id="UP001199816">
    <property type="component" value="Unassembled WGS sequence"/>
</dbReference>
<comment type="caution">
    <text evidence="2">The sequence shown here is derived from an EMBL/GenBank/DDBJ whole genome shotgun (WGS) entry which is preliminary data.</text>
</comment>
<dbReference type="PANTHER" id="PTHR32305">
    <property type="match status" value="1"/>
</dbReference>
<dbReference type="PANTHER" id="PTHR32305:SF15">
    <property type="entry name" value="PROTEIN RHSA-RELATED"/>
    <property type="match status" value="1"/>
</dbReference>
<evidence type="ECO:0000313" key="2">
    <source>
        <dbReference type="EMBL" id="MCD2424470.1"/>
    </source>
</evidence>
<dbReference type="Gene3D" id="2.180.10.10">
    <property type="entry name" value="RHS repeat-associated core"/>
    <property type="match status" value="1"/>
</dbReference>
<dbReference type="InterPro" id="IPR045619">
    <property type="entry name" value="DUF6443"/>
</dbReference>
<proteinExistence type="predicted"/>
<feature type="domain" description="DUF6443" evidence="1">
    <location>
        <begin position="317"/>
        <end position="458"/>
    </location>
</feature>
<gene>
    <name evidence="2" type="ORF">LQ567_16945</name>
</gene>
<dbReference type="Pfam" id="PF20041">
    <property type="entry name" value="DUF6443"/>
    <property type="match status" value="1"/>
</dbReference>
<accession>A0ABS8PTR5</accession>
<evidence type="ECO:0000259" key="1">
    <source>
        <dbReference type="Pfam" id="PF20041"/>
    </source>
</evidence>
<name>A0ABS8PTR5_9BACT</name>
<sequence>MKLRKCYRIRTKCGILCYLIGIIVFLICFKSADAQQGSTINNPISMGVYTVDLSEDYLAYCYTTGNGNTYGGTGEDAFYRFTVNGNADLDVMLYYAIQNKVYLLNSNGVEIMSLDFTSTIYNAQISIAPGTYYMVVEGGGTNTGGVTLEVIFGVKDNSGGTLPTEGINMSNAIKIGYYRDIDVLYTFSDSRRNAPSFGYGNNMGQPSDDIYYTLTVIDSADLEISLCGSSTPTYLYLLNDAGGVIHADRESGPLCLNLSSSIVTRVKAGTYYIVMEGVDDGWGDLNLSVKTLIRKPSLPRLPAIQPYTGYTPINYIRTWTATAPVTDPASLPERGMHEVKQTTQYFDGLGRILQTVQKKGSIVTNEANILDTAGATDLVTPVLYDGFGREQFSFSTYAASNSDGLFKLNPIAEHQQFMTSKYATQGESNYYGQTIFEASPLNRPLENFAAGKNWVGSIVRASEENRHSIKSKYWVNANTDSVRIWNITDGVLSTTINSVYITSQTYPAGELYKSVVVDEHQKQVITFKDKKGQLILKKVQLLDNAADIGDGRGHTGWLCTYYLYDDLGNLRCVIQPEGVRTMNDVNSWVLTETLRKEQCFQYEYDGRQRMIVKKVPGSAEEIMVYDVRDRLVMTQDGNLRSQGNWKYTQYDKLNRPAKTGLINLQDNDPNTHWNAAMSKTGNANEAIQYPTNDLLSNATILTQTFYDDYSWVGTETASGLNENYDMGSDSYFLPASDTQFPYAQANQKDTRTRGLVTGTKVNILGTPNYTYTLTIYDDKARPIQVKTKNHTTGSDIVTTQYSWSGQPLTVVSRENNAGGTAITVTTVTKNSYDALGRVVRITKNMSSSTGLSSGDKIIAVNKYDELGQLVGKTLGATDANGTAGAETQRYEYNVRGWLLGMNRGYASGSNNNSNFGFELNYDQYPSFGGSVGNRYYNGNIGGMSWRGKTGNAEIRRYDFSYDNANRLMNADFKQYNGSNYTATGTFNSRMGDGNPLNPESAYDYNGNIKAMTQQGLAGSSSILMDQLIYRYLPGSNKLAKVTDQVGDTRSYQLGDFNDGANSGDDYAYDANGNLTKDENKGIQTINYNILNLPQQIDVTGKGTISYQYDALGNKLSKTVIEGSGQKITTYLGGMIFENDVLQHIGMEEGRFRPSGTAFTADYFLKDHLGNVRSMINENGTLLEETHYYPFGLTMKGISMQGNVASLQNKHLYNGKELQEDLGLNQYDFGARFYDPVIGRWHAVDPLTEKTAEWSPYTYAINDPIRFIDPNGMEVYETATGRAEGTLPNPPFKFYGPDNRPFNIFKLLNGDYAEYDGWSGEDPEKRKKNRGYTNKGEGGAQFWIRESEYTEPLEATGSEHSKLVTYGNERTVATPYEDDILMTEIFKSSAGMAFGYGINLMTKSQFVGSVIGVGVGYGLNAFKIQKRMIATVVDIGNWYGKIRFNGFTGEVYSQNYYGFKVNRTEVINSYNQVRIVSVITGKVVWEARKGDPGYDANPFLRNKKSTLPQKIEFKDF</sequence>
<dbReference type="EMBL" id="JAJNEC010000005">
    <property type="protein sequence ID" value="MCD2424470.1"/>
    <property type="molecule type" value="Genomic_DNA"/>
</dbReference>
<dbReference type="InterPro" id="IPR022385">
    <property type="entry name" value="Rhs_assc_core"/>
</dbReference>